<dbReference type="RefSeq" id="WP_379516836.1">
    <property type="nucleotide sequence ID" value="NZ_JBHSPA010000029.1"/>
</dbReference>
<reference evidence="3" key="1">
    <citation type="journal article" date="2019" name="Int. J. Syst. Evol. Microbiol.">
        <title>The Global Catalogue of Microorganisms (GCM) 10K type strain sequencing project: providing services to taxonomists for standard genome sequencing and annotation.</title>
        <authorList>
            <consortium name="The Broad Institute Genomics Platform"/>
            <consortium name="The Broad Institute Genome Sequencing Center for Infectious Disease"/>
            <person name="Wu L."/>
            <person name="Ma J."/>
        </authorList>
    </citation>
    <scope>NUCLEOTIDE SEQUENCE [LARGE SCALE GENOMIC DNA]</scope>
    <source>
        <strain evidence="3">CCUG 53903</strain>
    </source>
</reference>
<evidence type="ECO:0000259" key="1">
    <source>
        <dbReference type="Pfam" id="PF00144"/>
    </source>
</evidence>
<dbReference type="Gene3D" id="3.40.710.10">
    <property type="entry name" value="DD-peptidase/beta-lactamase superfamily"/>
    <property type="match status" value="1"/>
</dbReference>
<evidence type="ECO:0000313" key="2">
    <source>
        <dbReference type="EMBL" id="MFC5827328.1"/>
    </source>
</evidence>
<dbReference type="SUPFAM" id="SSF56601">
    <property type="entry name" value="beta-lactamase/transpeptidase-like"/>
    <property type="match status" value="1"/>
</dbReference>
<sequence>MSITLTDQDKLTLRTAAWGAVSLMSAAGAAGSAHKAATEGSIALTSATGPVGHVLTKAPKGVKYGKTVAELADQVLPALTAAMSLLNEQDPAEAGNFRRTVIVAIEAATRTRQGEPSPTMAEMARKITEALDAASATSGVTAARSGALPEGAAGQDRPELEKVIQEIVDSGFVGVELRVHDERGEWVGGAGVRELGETAKPPAGAHVRIGSNAKTFTATLVLQLVAEGKIGLDIPADDYLPEFGLDRRITVRMLLQHTSGVFNFTGEYYDDGTFAPGIPATTSGKEWVDNRFKTYRPEELVRLALSKPSRFEPGTDWSYSNTNYALARLLIEKVTGRTYAEEIQRLILGPLGLTGTVAPTTETEIPEPYAHAYYRYEEAGEQKTVDVTRQNPSWISSGGDMISTTRDLHTFISALLGGRLLPAPLLAEMCTPESKAGYGLGVFVQSGPNGGTIITHNGGMAGHAALMYSTPDGKKTMTAAVNYVDDAALSMAVAFQEATQKLVNEVFGGGQAGEAAELAQ</sequence>
<proteinExistence type="predicted"/>
<organism evidence="2 3">
    <name type="scientific">Nonomuraea insulae</name>
    <dbReference type="NCBI Taxonomy" id="1616787"/>
    <lineage>
        <taxon>Bacteria</taxon>
        <taxon>Bacillati</taxon>
        <taxon>Actinomycetota</taxon>
        <taxon>Actinomycetes</taxon>
        <taxon>Streptosporangiales</taxon>
        <taxon>Streptosporangiaceae</taxon>
        <taxon>Nonomuraea</taxon>
    </lineage>
</organism>
<gene>
    <name evidence="2" type="ORF">ACFPZ3_25985</name>
</gene>
<dbReference type="InterPro" id="IPR012338">
    <property type="entry name" value="Beta-lactam/transpept-like"/>
</dbReference>
<comment type="caution">
    <text evidence="2">The sequence shown here is derived from an EMBL/GenBank/DDBJ whole genome shotgun (WGS) entry which is preliminary data.</text>
</comment>
<dbReference type="PANTHER" id="PTHR46825:SF7">
    <property type="entry name" value="D-ALANYL-D-ALANINE CARBOXYPEPTIDASE"/>
    <property type="match status" value="1"/>
</dbReference>
<name>A0ABW1CS42_9ACTN</name>
<dbReference type="EC" id="3.-.-.-" evidence="2"/>
<keyword evidence="3" id="KW-1185">Reference proteome</keyword>
<evidence type="ECO:0000313" key="3">
    <source>
        <dbReference type="Proteomes" id="UP001596058"/>
    </source>
</evidence>
<feature type="domain" description="Beta-lactamase-related" evidence="1">
    <location>
        <begin position="161"/>
        <end position="485"/>
    </location>
</feature>
<dbReference type="Pfam" id="PF00144">
    <property type="entry name" value="Beta-lactamase"/>
    <property type="match status" value="1"/>
</dbReference>
<dbReference type="Proteomes" id="UP001596058">
    <property type="component" value="Unassembled WGS sequence"/>
</dbReference>
<protein>
    <submittedName>
        <fullName evidence="2">Serine hydrolase domain-containing protein</fullName>
        <ecNumber evidence="2">3.-.-.-</ecNumber>
    </submittedName>
</protein>
<dbReference type="InterPro" id="IPR001466">
    <property type="entry name" value="Beta-lactam-related"/>
</dbReference>
<dbReference type="EMBL" id="JBHSPA010000029">
    <property type="protein sequence ID" value="MFC5827328.1"/>
    <property type="molecule type" value="Genomic_DNA"/>
</dbReference>
<dbReference type="PANTHER" id="PTHR46825">
    <property type="entry name" value="D-ALANYL-D-ALANINE-CARBOXYPEPTIDASE/ENDOPEPTIDASE AMPH"/>
    <property type="match status" value="1"/>
</dbReference>
<dbReference type="GO" id="GO:0016787">
    <property type="term" value="F:hydrolase activity"/>
    <property type="evidence" value="ECO:0007669"/>
    <property type="project" value="UniProtKB-KW"/>
</dbReference>
<accession>A0ABW1CS42</accession>
<dbReference type="InterPro" id="IPR050491">
    <property type="entry name" value="AmpC-like"/>
</dbReference>
<keyword evidence="2" id="KW-0378">Hydrolase</keyword>